<sequence>MTQDHALPPDILPSDILLSGVHTVDESWIDLYGHMNMVRYVALFDEVGYALMERWGLGETYTRDEGLGLFVVDVAVHYRRELRAGTPLQVALRLLDADDKRLLSLLEIRRADDGTVAATMEQLSIHVDLGTRKVTPFPPALAERLRALAAVQSAHPLPPRHRRRLHLAPNPSPAPGEGGAEGAG</sequence>
<dbReference type="PANTHER" id="PTHR31793">
    <property type="entry name" value="4-HYDROXYBENZOYL-COA THIOESTERASE FAMILY MEMBER"/>
    <property type="match status" value="1"/>
</dbReference>
<dbReference type="Proteomes" id="UP000325333">
    <property type="component" value="Unassembled WGS sequence"/>
</dbReference>
<dbReference type="PANTHER" id="PTHR31793:SF2">
    <property type="entry name" value="BLR1345 PROTEIN"/>
    <property type="match status" value="1"/>
</dbReference>
<comment type="caution">
    <text evidence="3">The sequence shown here is derived from an EMBL/GenBank/DDBJ whole genome shotgun (WGS) entry which is preliminary data.</text>
</comment>
<reference evidence="2 5" key="2">
    <citation type="submission" date="2019-07" db="EMBL/GenBank/DDBJ databases">
        <title>Genome sequencing of the stress-tolerant strain Azospirillum brasilense Az19.</title>
        <authorList>
            <person name="Maroniche G.A."/>
            <person name="Garcia J.E."/>
            <person name="Pagnussat L."/>
            <person name="Amenta M."/>
            <person name="Creus C.M."/>
        </authorList>
    </citation>
    <scope>NUCLEOTIDE SEQUENCE [LARGE SCALE GENOMIC DNA]</scope>
    <source>
        <strain evidence="2 5">Az19</strain>
    </source>
</reference>
<dbReference type="AlphaFoldDB" id="A0A2K1FVP2"/>
<organism evidence="3 4">
    <name type="scientific">Azospirillum argentinense</name>
    <dbReference type="NCBI Taxonomy" id="2970906"/>
    <lineage>
        <taxon>Bacteria</taxon>
        <taxon>Pseudomonadati</taxon>
        <taxon>Pseudomonadota</taxon>
        <taxon>Alphaproteobacteria</taxon>
        <taxon>Rhodospirillales</taxon>
        <taxon>Azospirillaceae</taxon>
        <taxon>Azospirillum</taxon>
    </lineage>
</organism>
<name>A0A2K1FVP2_9PROT</name>
<dbReference type="EMBL" id="VEWN01000002">
    <property type="protein sequence ID" value="KAA1057752.1"/>
    <property type="molecule type" value="Genomic_DNA"/>
</dbReference>
<evidence type="ECO:0000313" key="3">
    <source>
        <dbReference type="EMBL" id="PNQ96519.1"/>
    </source>
</evidence>
<dbReference type="Gene3D" id="3.10.129.10">
    <property type="entry name" value="Hotdog Thioesterase"/>
    <property type="match status" value="1"/>
</dbReference>
<evidence type="ECO:0000313" key="4">
    <source>
        <dbReference type="Proteomes" id="UP000236268"/>
    </source>
</evidence>
<protein>
    <submittedName>
        <fullName evidence="3">Thioesterase</fullName>
    </submittedName>
</protein>
<proteinExistence type="predicted"/>
<dbReference type="InterPro" id="IPR050563">
    <property type="entry name" value="4-hydroxybenzoyl-CoA_TE"/>
</dbReference>
<evidence type="ECO:0000313" key="2">
    <source>
        <dbReference type="EMBL" id="KAA1057752.1"/>
    </source>
</evidence>
<dbReference type="RefSeq" id="WP_103040925.1">
    <property type="nucleotide sequence ID" value="NZ_POWG01000029.1"/>
</dbReference>
<dbReference type="CDD" id="cd00586">
    <property type="entry name" value="4HBT"/>
    <property type="match status" value="1"/>
</dbReference>
<dbReference type="InterPro" id="IPR029069">
    <property type="entry name" value="HotDog_dom_sf"/>
</dbReference>
<feature type="region of interest" description="Disordered" evidence="1">
    <location>
        <begin position="155"/>
        <end position="184"/>
    </location>
</feature>
<keyword evidence="3" id="KW-0614">Plasmid</keyword>
<dbReference type="GO" id="GO:0047617">
    <property type="term" value="F:fatty acyl-CoA hydrolase activity"/>
    <property type="evidence" value="ECO:0007669"/>
    <property type="project" value="TreeGrafter"/>
</dbReference>
<gene>
    <name evidence="3" type="ORF">C1S70_23060</name>
    <name evidence="2" type="ORF">FH063_001920</name>
</gene>
<evidence type="ECO:0000256" key="1">
    <source>
        <dbReference type="SAM" id="MobiDB-lite"/>
    </source>
</evidence>
<dbReference type="Pfam" id="PF13279">
    <property type="entry name" value="4HBT_2"/>
    <property type="match status" value="1"/>
</dbReference>
<dbReference type="SUPFAM" id="SSF54637">
    <property type="entry name" value="Thioesterase/thiol ester dehydrase-isomerase"/>
    <property type="match status" value="1"/>
</dbReference>
<reference evidence="3 4" key="1">
    <citation type="submission" date="2018-01" db="EMBL/GenBank/DDBJ databases">
        <title>Whole genome sequence of Azospirillum brasilense REC3 isolated from strawberry roots.</title>
        <authorList>
            <person name="Fontana C.A."/>
            <person name="Salazar S.M."/>
            <person name="Bassi D."/>
            <person name="Puglisi E."/>
            <person name="Lovaisa N.C."/>
            <person name="Toffoli L.M."/>
            <person name="Pedraza R."/>
            <person name="Cocconcelli P.S."/>
        </authorList>
    </citation>
    <scope>NUCLEOTIDE SEQUENCE [LARGE SCALE GENOMIC DNA]</scope>
    <source>
        <strain evidence="3 4">REC3</strain>
        <plasmid evidence="3">p17unnamed</plasmid>
    </source>
</reference>
<accession>A0A2K1FVP2</accession>
<dbReference type="Proteomes" id="UP000236268">
    <property type="component" value="Unassembled WGS sequence"/>
</dbReference>
<geneLocation type="plasmid" evidence="3">
    <name>p17unnamed</name>
</geneLocation>
<dbReference type="EMBL" id="POWG01000029">
    <property type="protein sequence ID" value="PNQ96519.1"/>
    <property type="molecule type" value="Genomic_DNA"/>
</dbReference>
<evidence type="ECO:0000313" key="5">
    <source>
        <dbReference type="Proteomes" id="UP000325333"/>
    </source>
</evidence>